<dbReference type="Proteomes" id="UP001519887">
    <property type="component" value="Unassembled WGS sequence"/>
</dbReference>
<dbReference type="RefSeq" id="WP_210038961.1">
    <property type="nucleotide sequence ID" value="NZ_JBHLVU010000043.1"/>
</dbReference>
<name>A0ABS7C0Q7_9BACL</name>
<reference evidence="1 2" key="1">
    <citation type="submission" date="2021-07" db="EMBL/GenBank/DDBJ databases">
        <title>Paenibacillus radiodurans sp. nov., isolated from the southeastern edge of Tengger Desert.</title>
        <authorList>
            <person name="Zhang G."/>
        </authorList>
    </citation>
    <scope>NUCLEOTIDE SEQUENCE [LARGE SCALE GENOMIC DNA]</scope>
    <source>
        <strain evidence="1 2">CCM 7311</strain>
    </source>
</reference>
<gene>
    <name evidence="1" type="ORF">K0U00_10270</name>
</gene>
<sequence length="47" mass="5294">MMKRKLLVFLIIPLAALAFMFTFNPQPDPPGLTYTSFNPQPDPPGFI</sequence>
<protein>
    <submittedName>
        <fullName evidence="1">Uncharacterized protein</fullName>
    </submittedName>
</protein>
<evidence type="ECO:0000313" key="1">
    <source>
        <dbReference type="EMBL" id="MBW7454415.1"/>
    </source>
</evidence>
<evidence type="ECO:0000313" key="2">
    <source>
        <dbReference type="Proteomes" id="UP001519887"/>
    </source>
</evidence>
<comment type="caution">
    <text evidence="1">The sequence shown here is derived from an EMBL/GenBank/DDBJ whole genome shotgun (WGS) entry which is preliminary data.</text>
</comment>
<organism evidence="1 2">
    <name type="scientific">Paenibacillus sepulcri</name>
    <dbReference type="NCBI Taxonomy" id="359917"/>
    <lineage>
        <taxon>Bacteria</taxon>
        <taxon>Bacillati</taxon>
        <taxon>Bacillota</taxon>
        <taxon>Bacilli</taxon>
        <taxon>Bacillales</taxon>
        <taxon>Paenibacillaceae</taxon>
        <taxon>Paenibacillus</taxon>
    </lineage>
</organism>
<accession>A0ABS7C0Q7</accession>
<keyword evidence="2" id="KW-1185">Reference proteome</keyword>
<dbReference type="EMBL" id="JAHZIK010000198">
    <property type="protein sequence ID" value="MBW7454415.1"/>
    <property type="molecule type" value="Genomic_DNA"/>
</dbReference>
<proteinExistence type="predicted"/>